<keyword evidence="4 5" id="KW-0472">Membrane</keyword>
<feature type="transmembrane region" description="Helical" evidence="5">
    <location>
        <begin position="219"/>
        <end position="238"/>
    </location>
</feature>
<dbReference type="InterPro" id="IPR017452">
    <property type="entry name" value="GPCR_Rhodpsn_7TM"/>
</dbReference>
<feature type="domain" description="G-protein coupled receptors family 1 profile" evidence="6">
    <location>
        <begin position="31"/>
        <end position="267"/>
    </location>
</feature>
<dbReference type="PANTHER" id="PTHR26451">
    <property type="entry name" value="G_PROTEIN_RECEP_F1_2 DOMAIN-CONTAINING PROTEIN"/>
    <property type="match status" value="1"/>
</dbReference>
<keyword evidence="2 5" id="KW-0812">Transmembrane</keyword>
<dbReference type="Proteomes" id="UP001181693">
    <property type="component" value="Unassembled WGS sequence"/>
</dbReference>
<dbReference type="PROSITE" id="PS50262">
    <property type="entry name" value="G_PROTEIN_RECEP_F1_2"/>
    <property type="match status" value="1"/>
</dbReference>
<comment type="subcellular location">
    <subcellularLocation>
        <location evidence="1">Membrane</location>
    </subcellularLocation>
</comment>
<evidence type="ECO:0000259" key="6">
    <source>
        <dbReference type="PROSITE" id="PS50262"/>
    </source>
</evidence>
<dbReference type="Gene3D" id="1.20.1070.10">
    <property type="entry name" value="Rhodopsin 7-helix transmembrane proteins"/>
    <property type="match status" value="1"/>
</dbReference>
<organism evidence="7 8">
    <name type="scientific">Pyxicephalus adspersus</name>
    <name type="common">African bullfrog</name>
    <dbReference type="NCBI Taxonomy" id="30357"/>
    <lineage>
        <taxon>Eukaryota</taxon>
        <taxon>Metazoa</taxon>
        <taxon>Chordata</taxon>
        <taxon>Craniata</taxon>
        <taxon>Vertebrata</taxon>
        <taxon>Euteleostomi</taxon>
        <taxon>Amphibia</taxon>
        <taxon>Batrachia</taxon>
        <taxon>Anura</taxon>
        <taxon>Neobatrachia</taxon>
        <taxon>Ranoidea</taxon>
        <taxon>Pyxicephalidae</taxon>
        <taxon>Pyxicephalinae</taxon>
        <taxon>Pyxicephalus</taxon>
    </lineage>
</organism>
<dbReference type="PANTHER" id="PTHR26451:SF980">
    <property type="entry name" value="GENE 7582-RELATED"/>
    <property type="match status" value="1"/>
</dbReference>
<dbReference type="AlphaFoldDB" id="A0AAV3AN54"/>
<dbReference type="InterPro" id="IPR052921">
    <property type="entry name" value="GPCR1_Superfamily_Member"/>
</dbReference>
<comment type="caution">
    <text evidence="7">The sequence shown here is derived from an EMBL/GenBank/DDBJ whole genome shotgun (WGS) entry which is preliminary data.</text>
</comment>
<feature type="transmembrane region" description="Helical" evidence="5">
    <location>
        <begin position="250"/>
        <end position="269"/>
    </location>
</feature>
<feature type="transmembrane region" description="Helical" evidence="5">
    <location>
        <begin position="132"/>
        <end position="153"/>
    </location>
</feature>
<keyword evidence="3 5" id="KW-1133">Transmembrane helix</keyword>
<proteinExistence type="predicted"/>
<evidence type="ECO:0000256" key="2">
    <source>
        <dbReference type="ARBA" id="ARBA00022692"/>
    </source>
</evidence>
<evidence type="ECO:0000256" key="3">
    <source>
        <dbReference type="ARBA" id="ARBA00022989"/>
    </source>
</evidence>
<evidence type="ECO:0000256" key="5">
    <source>
        <dbReference type="SAM" id="Phobius"/>
    </source>
</evidence>
<dbReference type="EMBL" id="DYDO01000004">
    <property type="protein sequence ID" value="DBA25881.1"/>
    <property type="molecule type" value="Genomic_DNA"/>
</dbReference>
<evidence type="ECO:0000256" key="1">
    <source>
        <dbReference type="ARBA" id="ARBA00004370"/>
    </source>
</evidence>
<feature type="transmembrane region" description="Helical" evidence="5">
    <location>
        <begin position="51"/>
        <end position="75"/>
    </location>
</feature>
<feature type="transmembrane region" description="Helical" evidence="5">
    <location>
        <begin position="20"/>
        <end position="39"/>
    </location>
</feature>
<accession>A0AAV3AN54</accession>
<gene>
    <name evidence="7" type="ORF">GDO54_010218</name>
</gene>
<feature type="transmembrane region" description="Helical" evidence="5">
    <location>
        <begin position="87"/>
        <end position="120"/>
    </location>
</feature>
<name>A0AAV3AN54_PYXAD</name>
<dbReference type="SUPFAM" id="SSF81321">
    <property type="entry name" value="Family A G protein-coupled receptor-like"/>
    <property type="match status" value="1"/>
</dbReference>
<evidence type="ECO:0000256" key="4">
    <source>
        <dbReference type="ARBA" id="ARBA00023136"/>
    </source>
</evidence>
<keyword evidence="8" id="KW-1185">Reference proteome</keyword>
<dbReference type="GO" id="GO:0016020">
    <property type="term" value="C:membrane"/>
    <property type="evidence" value="ECO:0007669"/>
    <property type="project" value="UniProtKB-SubCell"/>
</dbReference>
<protein>
    <recommendedName>
        <fullName evidence="6">G-protein coupled receptors family 1 profile domain-containing protein</fullName>
    </recommendedName>
</protein>
<feature type="transmembrane region" description="Helical" evidence="5">
    <location>
        <begin position="173"/>
        <end position="198"/>
    </location>
</feature>
<evidence type="ECO:0000313" key="8">
    <source>
        <dbReference type="Proteomes" id="UP001181693"/>
    </source>
</evidence>
<dbReference type="GO" id="GO:0005549">
    <property type="term" value="F:odorant binding"/>
    <property type="evidence" value="ECO:0007669"/>
    <property type="project" value="TreeGrafter"/>
</dbReference>
<sequence length="293" mass="33134">MNNTTNTTPSLVPNFVKATFYFLDFLICCVFTILITQTIWRDSVLKKEVRFFLLCHHLICLTLFFLIGTVFTFLRAIQANAPAIVCWIIFAVQISIGRGVLITLALMALNICIAVCWPLKYLVFVQSVKRKIVAGLWIISVFDPAISVLYEFIEKGLKHSVHRDPSCPTTLSGIISRACGIVFIIILLCLITVSYIFMFREGKRAGHFTNSNNQARRTILIHGLQTTLHIIPTFLTILLGGTNESPLLDLVSFTIFSFAQCASPIVYGLRCKELRDKLNKRYFCHVEQVSETD</sequence>
<reference evidence="7" key="1">
    <citation type="thesis" date="2020" institute="ProQuest LLC" country="789 East Eisenhower Parkway, Ann Arbor, MI, USA">
        <title>Comparative Genomics and Chromosome Evolution.</title>
        <authorList>
            <person name="Mudd A.B."/>
        </authorList>
    </citation>
    <scope>NUCLEOTIDE SEQUENCE</scope>
    <source>
        <strain evidence="7">1538</strain>
        <tissue evidence="7">Blood</tissue>
    </source>
</reference>
<evidence type="ECO:0000313" key="7">
    <source>
        <dbReference type="EMBL" id="DBA25881.1"/>
    </source>
</evidence>
<dbReference type="CDD" id="cd00637">
    <property type="entry name" value="7tm_classA_rhodopsin-like"/>
    <property type="match status" value="1"/>
</dbReference>
<dbReference type="GO" id="GO:0004984">
    <property type="term" value="F:olfactory receptor activity"/>
    <property type="evidence" value="ECO:0007669"/>
    <property type="project" value="TreeGrafter"/>
</dbReference>